<evidence type="ECO:0000256" key="5">
    <source>
        <dbReference type="ARBA" id="ARBA00023043"/>
    </source>
</evidence>
<evidence type="ECO:0000256" key="1">
    <source>
        <dbReference type="ARBA" id="ARBA00004141"/>
    </source>
</evidence>
<feature type="transmembrane region" description="Helical" evidence="9">
    <location>
        <begin position="563"/>
        <end position="587"/>
    </location>
</feature>
<comment type="caution">
    <text evidence="11">The sequence shown here is derived from an EMBL/GenBank/DDBJ whole genome shotgun (WGS) entry which is preliminary data.</text>
</comment>
<keyword evidence="5 7" id="KW-0040">ANK repeat</keyword>
<dbReference type="PANTHER" id="PTHR24186">
    <property type="entry name" value="PROTEIN PHOSPHATASE 1 REGULATORY SUBUNIT"/>
    <property type="match status" value="1"/>
</dbReference>
<dbReference type="EMBL" id="JBJKBG010000014">
    <property type="protein sequence ID" value="KAL3713879.1"/>
    <property type="molecule type" value="Genomic_DNA"/>
</dbReference>
<dbReference type="SUPFAM" id="SSF48403">
    <property type="entry name" value="Ankyrin repeat"/>
    <property type="match status" value="1"/>
</dbReference>
<keyword evidence="3" id="KW-0677">Repeat</keyword>
<dbReference type="AlphaFoldDB" id="A0ABD3IIS6"/>
<keyword evidence="4 9" id="KW-1133">Transmembrane helix</keyword>
<proteinExistence type="predicted"/>
<protein>
    <recommendedName>
        <fullName evidence="10">PGG domain-containing protein</fullName>
    </recommendedName>
</protein>
<dbReference type="SMART" id="SM00248">
    <property type="entry name" value="ANK"/>
    <property type="match status" value="9"/>
</dbReference>
<feature type="compositionally biased region" description="Basic residues" evidence="8">
    <location>
        <begin position="671"/>
        <end position="680"/>
    </location>
</feature>
<evidence type="ECO:0000256" key="3">
    <source>
        <dbReference type="ARBA" id="ARBA00022737"/>
    </source>
</evidence>
<dbReference type="Gene3D" id="1.25.40.20">
    <property type="entry name" value="Ankyrin repeat-containing domain"/>
    <property type="match status" value="2"/>
</dbReference>
<evidence type="ECO:0000313" key="12">
    <source>
        <dbReference type="Proteomes" id="UP001634007"/>
    </source>
</evidence>
<dbReference type="GO" id="GO:0016020">
    <property type="term" value="C:membrane"/>
    <property type="evidence" value="ECO:0007669"/>
    <property type="project" value="UniProtKB-SubCell"/>
</dbReference>
<feature type="transmembrane region" description="Helical" evidence="9">
    <location>
        <begin position="456"/>
        <end position="477"/>
    </location>
</feature>
<dbReference type="Pfam" id="PF12796">
    <property type="entry name" value="Ank_2"/>
    <property type="match status" value="3"/>
</dbReference>
<evidence type="ECO:0000256" key="7">
    <source>
        <dbReference type="PROSITE-ProRule" id="PRU00023"/>
    </source>
</evidence>
<keyword evidence="6 9" id="KW-0472">Membrane</keyword>
<dbReference type="PROSITE" id="PS50297">
    <property type="entry name" value="ANK_REP_REGION"/>
    <property type="match status" value="3"/>
</dbReference>
<evidence type="ECO:0000256" key="4">
    <source>
        <dbReference type="ARBA" id="ARBA00022989"/>
    </source>
</evidence>
<evidence type="ECO:0000313" key="11">
    <source>
        <dbReference type="EMBL" id="KAL3713879.1"/>
    </source>
</evidence>
<feature type="domain" description="PGG" evidence="10">
    <location>
        <begin position="448"/>
        <end position="555"/>
    </location>
</feature>
<sequence length="741" mass="83693">MEDGHVNIPIEDEVWERRRARLRALEPVYGPQRQVNFRFRAYPLLRAIKKGRVDEFIDAFENYSNAEGVSLSNIVAIRGPSGNTLLHVAAGIENADIFRALLEVIDDEQLYTKANDRGDTALHIAARAGRFDVAKLLLGGDSAMDVKNDAGNTALHEAVKNGHSNLTDLLLRGGSTSVNKKNEEEKCPLYLAVETGNLEILLRLLEALDENEVLSSNIEGMSPVHGAVKHQRLDMLEKMSEKKKELFDLRGERGSPLHLAARENYVDGVKFLADRFTSSAFTHNKDNYLPIHVACKMGHLETFKELFQHWPDLEELLTLKECQSTLHVAAMYGRASIVKYILGNPELEKLINAKDIRGNTPLHIATVRGQLEILLSLTRDHRVNLKLVNHKNFTALDIVDRQITKIDAPLFQRLTRTILVSAGARKSKDDTSSQRKGFNKEPPNINILERRAEVRMIVAILIAGVTFTAGFSVPGGYNSSPPDAGIATLLNKPVYNVFVICNSIAMYNAIITVVILLWTQINDSDVVFRILRMTRLPLLIALATMSVAFMAGVYVTISKRTWIAIVTLIIGITALFVILIFYITLFVPLGYKCRLVQPFADCIIRVLILNSRRVTVNVNERSDDPLFRKMDPPRRLFPVRRRRLFPVRRRRLLLVRRRLLVPVVRRRGLSPMRRRSRSPMHSRSLSPVRRHHRSHSPVRCHSLSPVRRRSLSPVRRCQSSPPPPFSPSGSSIDSYTSICTF</sequence>
<dbReference type="InterPro" id="IPR002110">
    <property type="entry name" value="Ankyrin_rpt"/>
</dbReference>
<feature type="repeat" description="ANK" evidence="7">
    <location>
        <begin position="117"/>
        <end position="149"/>
    </location>
</feature>
<gene>
    <name evidence="11" type="ORF">ACJRO7_036348</name>
</gene>
<feature type="transmembrane region" description="Helical" evidence="9">
    <location>
        <begin position="497"/>
        <end position="518"/>
    </location>
</feature>
<feature type="compositionally biased region" description="Basic residues" evidence="8">
    <location>
        <begin position="688"/>
        <end position="698"/>
    </location>
</feature>
<evidence type="ECO:0000256" key="9">
    <source>
        <dbReference type="SAM" id="Phobius"/>
    </source>
</evidence>
<comment type="subcellular location">
    <subcellularLocation>
        <location evidence="1">Membrane</location>
        <topology evidence="1">Multi-pass membrane protein</topology>
    </subcellularLocation>
</comment>
<evidence type="ECO:0000256" key="2">
    <source>
        <dbReference type="ARBA" id="ARBA00022692"/>
    </source>
</evidence>
<organism evidence="11 12">
    <name type="scientific">Eucalyptus globulus</name>
    <name type="common">Tasmanian blue gum</name>
    <dbReference type="NCBI Taxonomy" id="34317"/>
    <lineage>
        <taxon>Eukaryota</taxon>
        <taxon>Viridiplantae</taxon>
        <taxon>Streptophyta</taxon>
        <taxon>Embryophyta</taxon>
        <taxon>Tracheophyta</taxon>
        <taxon>Spermatophyta</taxon>
        <taxon>Magnoliopsida</taxon>
        <taxon>eudicotyledons</taxon>
        <taxon>Gunneridae</taxon>
        <taxon>Pentapetalae</taxon>
        <taxon>rosids</taxon>
        <taxon>malvids</taxon>
        <taxon>Myrtales</taxon>
        <taxon>Myrtaceae</taxon>
        <taxon>Myrtoideae</taxon>
        <taxon>Eucalypteae</taxon>
        <taxon>Eucalyptus</taxon>
    </lineage>
</organism>
<dbReference type="Pfam" id="PF13962">
    <property type="entry name" value="PGG"/>
    <property type="match status" value="1"/>
</dbReference>
<dbReference type="PANTHER" id="PTHR24186:SF46">
    <property type="entry name" value="PROTEIN ACCELERATED CELL DEATH 6-LIKE"/>
    <property type="match status" value="1"/>
</dbReference>
<accession>A0ABD3IIS6</accession>
<dbReference type="InterPro" id="IPR036770">
    <property type="entry name" value="Ankyrin_rpt-contain_sf"/>
</dbReference>
<evidence type="ECO:0000259" key="10">
    <source>
        <dbReference type="Pfam" id="PF13962"/>
    </source>
</evidence>
<feature type="region of interest" description="Disordered" evidence="8">
    <location>
        <begin position="671"/>
        <end position="730"/>
    </location>
</feature>
<feature type="transmembrane region" description="Helical" evidence="9">
    <location>
        <begin position="538"/>
        <end position="557"/>
    </location>
</feature>
<reference evidence="11 12" key="1">
    <citation type="submission" date="2024-11" db="EMBL/GenBank/DDBJ databases">
        <title>Chromosome-level genome assembly of Eucalyptus globulus Labill. provides insights into its genome evolution.</title>
        <authorList>
            <person name="Li X."/>
        </authorList>
    </citation>
    <scope>NUCLEOTIDE SEQUENCE [LARGE SCALE GENOMIC DNA]</scope>
    <source>
        <strain evidence="11">CL2024</strain>
        <tissue evidence="11">Fresh tender leaves</tissue>
    </source>
</reference>
<evidence type="ECO:0000256" key="6">
    <source>
        <dbReference type="ARBA" id="ARBA00023136"/>
    </source>
</evidence>
<evidence type="ECO:0000256" key="8">
    <source>
        <dbReference type="SAM" id="MobiDB-lite"/>
    </source>
</evidence>
<dbReference type="PROSITE" id="PS50088">
    <property type="entry name" value="ANK_REPEAT"/>
    <property type="match status" value="3"/>
</dbReference>
<keyword evidence="2 9" id="KW-0812">Transmembrane</keyword>
<dbReference type="InterPro" id="IPR026961">
    <property type="entry name" value="PGG_dom"/>
</dbReference>
<feature type="repeat" description="ANK" evidence="7">
    <location>
        <begin position="150"/>
        <end position="182"/>
    </location>
</feature>
<keyword evidence="12" id="KW-1185">Reference proteome</keyword>
<name>A0ABD3IIS6_EUCGL</name>
<feature type="repeat" description="ANK" evidence="7">
    <location>
        <begin position="357"/>
        <end position="390"/>
    </location>
</feature>
<feature type="compositionally biased region" description="Low complexity" evidence="8">
    <location>
        <begin position="699"/>
        <end position="716"/>
    </location>
</feature>
<dbReference type="Proteomes" id="UP001634007">
    <property type="component" value="Unassembled WGS sequence"/>
</dbReference>